<sequence length="206" mass="24984">MSFRKCAILENQKDCHILEDKYKQLEIKLKDTENEKYMYERTCLMNEKRQNDMATEIKDLKNELYDCKNRLYKMSKSDVLDMKTTLYNQDILRDKIKEKEKDKETFQFNYNNIQSDEKPEHEETSDDPLNVKQKISSIEKQLILLKLEKANKESELIRCPKHGRRSEEIKKKEFIETKLKYLEDKINILNKNLKYMKLKKNEKNNI</sequence>
<feature type="coiled-coil region" evidence="1">
    <location>
        <begin position="135"/>
        <end position="192"/>
    </location>
</feature>
<feature type="coiled-coil region" evidence="1">
    <location>
        <begin position="8"/>
        <end position="42"/>
    </location>
</feature>
<protein>
    <submittedName>
        <fullName evidence="3">Uncharacterized protein</fullName>
    </submittedName>
</protein>
<dbReference type="Proteomes" id="UP000030666">
    <property type="component" value="Unassembled WGS sequence"/>
</dbReference>
<gene>
    <name evidence="3" type="ORF">PFAG_00541</name>
</gene>
<evidence type="ECO:0000313" key="3">
    <source>
        <dbReference type="EMBL" id="EUT92405.1"/>
    </source>
</evidence>
<evidence type="ECO:0000256" key="2">
    <source>
        <dbReference type="SAM" id="MobiDB-lite"/>
    </source>
</evidence>
<accession>W7GCF7</accession>
<evidence type="ECO:0000256" key="1">
    <source>
        <dbReference type="SAM" id="Coils"/>
    </source>
</evidence>
<proteinExistence type="predicted"/>
<reference evidence="3" key="1">
    <citation type="submission" date="2013-02" db="EMBL/GenBank/DDBJ databases">
        <title>The Genome Sequence of Plasmodium falciparum Santa Lucia.</title>
        <authorList>
            <consortium name="The Broad Institute Genome Sequencing Platform"/>
            <consortium name="The Broad Institute Genome Sequencing Center for Infectious Disease"/>
            <person name="Neafsey D."/>
            <person name="Cheeseman I."/>
            <person name="Volkman S."/>
            <person name="Adams J."/>
            <person name="Walker B."/>
            <person name="Young S.K."/>
            <person name="Zeng Q."/>
            <person name="Gargeya S."/>
            <person name="Fitzgerald M."/>
            <person name="Haas B."/>
            <person name="Abouelleil A."/>
            <person name="Alvarado L."/>
            <person name="Arachchi H.M."/>
            <person name="Berlin A.M."/>
            <person name="Chapman S.B."/>
            <person name="Dewar J."/>
            <person name="Goldberg J."/>
            <person name="Griggs A."/>
            <person name="Gujja S."/>
            <person name="Hansen M."/>
            <person name="Howarth C."/>
            <person name="Imamovic A."/>
            <person name="Larimer J."/>
            <person name="McCowan C."/>
            <person name="Murphy C."/>
            <person name="Neiman D."/>
            <person name="Pearson M."/>
            <person name="Priest M."/>
            <person name="Roberts A."/>
            <person name="Saif S."/>
            <person name="Shea T."/>
            <person name="Sisk P."/>
            <person name="Sykes S."/>
            <person name="Wortman J."/>
            <person name="Nusbaum C."/>
            <person name="Birren B."/>
        </authorList>
    </citation>
    <scope>NUCLEOTIDE SEQUENCE [LARGE SCALE GENOMIC DNA]</scope>
    <source>
        <strain evidence="3">Santa Lucia</strain>
    </source>
</reference>
<feature type="region of interest" description="Disordered" evidence="2">
    <location>
        <begin position="109"/>
        <end position="129"/>
    </location>
</feature>
<name>W7GCF7_PLAFA</name>
<dbReference type="AlphaFoldDB" id="W7GCF7"/>
<keyword evidence="1" id="KW-0175">Coiled coil</keyword>
<organism evidence="3">
    <name type="scientific">Plasmodium falciparum Santa Lucia</name>
    <dbReference type="NCBI Taxonomy" id="478859"/>
    <lineage>
        <taxon>Eukaryota</taxon>
        <taxon>Sar</taxon>
        <taxon>Alveolata</taxon>
        <taxon>Apicomplexa</taxon>
        <taxon>Aconoidasida</taxon>
        <taxon>Haemosporida</taxon>
        <taxon>Plasmodiidae</taxon>
        <taxon>Plasmodium</taxon>
        <taxon>Plasmodium (Laverania)</taxon>
    </lineage>
</organism>
<dbReference type="EMBL" id="KE123474">
    <property type="protein sequence ID" value="EUT92405.1"/>
    <property type="molecule type" value="Genomic_DNA"/>
</dbReference>